<dbReference type="InterPro" id="IPR023393">
    <property type="entry name" value="START-like_dom_sf"/>
</dbReference>
<dbReference type="AlphaFoldDB" id="A0A2U2J0D3"/>
<dbReference type="EMBL" id="QFFF01000001">
    <property type="protein sequence ID" value="PWG01792.1"/>
    <property type="molecule type" value="Genomic_DNA"/>
</dbReference>
<dbReference type="InterPro" id="IPR013538">
    <property type="entry name" value="ASHA1/2-like_C"/>
</dbReference>
<evidence type="ECO:0000313" key="3">
    <source>
        <dbReference type="EMBL" id="PWG01792.1"/>
    </source>
</evidence>
<dbReference type="RefSeq" id="WP_109269931.1">
    <property type="nucleotide sequence ID" value="NZ_QFFF01000001.1"/>
</dbReference>
<evidence type="ECO:0000259" key="2">
    <source>
        <dbReference type="Pfam" id="PF08327"/>
    </source>
</evidence>
<dbReference type="SUPFAM" id="SSF55961">
    <property type="entry name" value="Bet v1-like"/>
    <property type="match status" value="1"/>
</dbReference>
<reference evidence="3 4" key="1">
    <citation type="submission" date="2018-05" db="EMBL/GenBank/DDBJ databases">
        <title>Genome of Sphingosinicella humi QZX222.</title>
        <authorList>
            <person name="Qiao Z."/>
            <person name="Wang G."/>
        </authorList>
    </citation>
    <scope>NUCLEOTIDE SEQUENCE [LARGE SCALE GENOMIC DNA]</scope>
    <source>
        <strain evidence="3 4">QZX222</strain>
    </source>
</reference>
<evidence type="ECO:0000313" key="4">
    <source>
        <dbReference type="Proteomes" id="UP000245916"/>
    </source>
</evidence>
<dbReference type="CDD" id="cd08896">
    <property type="entry name" value="SRPBCC_CalC_Aha1-like_3"/>
    <property type="match status" value="1"/>
</dbReference>
<accession>A0A2U2J0D3</accession>
<comment type="similarity">
    <text evidence="1">Belongs to the AHA1 family.</text>
</comment>
<sequence length="165" mass="18428">MAAQHELSITRYIDARPEAVYRVWTERTGEWWCPKPWTTPVVEWDLKAGGRAFTVMRSPEGEDMPHDGIFLEVVPNEKVVFTNAFTAGWNPQVLSGDGCDFGMVAIVTFEAEGEGTRYTARVRHWDEEALKAHEAMGFHEGWGQVANQLAELAEAGETTTDRAAA</sequence>
<dbReference type="Gene3D" id="3.30.530.20">
    <property type="match status" value="1"/>
</dbReference>
<name>A0A2U2J0D3_9SPHN</name>
<dbReference type="Proteomes" id="UP000245916">
    <property type="component" value="Unassembled WGS sequence"/>
</dbReference>
<keyword evidence="4" id="KW-1185">Reference proteome</keyword>
<dbReference type="Pfam" id="PF08327">
    <property type="entry name" value="AHSA1"/>
    <property type="match status" value="1"/>
</dbReference>
<comment type="caution">
    <text evidence="3">The sequence shown here is derived from an EMBL/GenBank/DDBJ whole genome shotgun (WGS) entry which is preliminary data.</text>
</comment>
<protein>
    <submittedName>
        <fullName evidence="3">ATPase</fullName>
    </submittedName>
</protein>
<feature type="domain" description="Activator of Hsp90 ATPase homologue 1/2-like C-terminal" evidence="2">
    <location>
        <begin position="14"/>
        <end position="154"/>
    </location>
</feature>
<organism evidence="3 4">
    <name type="scientific">Allosphingosinicella humi</name>
    <dbReference type="NCBI Taxonomy" id="2068657"/>
    <lineage>
        <taxon>Bacteria</taxon>
        <taxon>Pseudomonadati</taxon>
        <taxon>Pseudomonadota</taxon>
        <taxon>Alphaproteobacteria</taxon>
        <taxon>Sphingomonadales</taxon>
        <taxon>Sphingomonadaceae</taxon>
        <taxon>Allosphingosinicella</taxon>
    </lineage>
</organism>
<dbReference type="OrthoDB" id="9805228at2"/>
<evidence type="ECO:0000256" key="1">
    <source>
        <dbReference type="ARBA" id="ARBA00006817"/>
    </source>
</evidence>
<proteinExistence type="inferred from homology"/>
<gene>
    <name evidence="3" type="ORF">DF286_02085</name>
</gene>